<evidence type="ECO:0000313" key="1">
    <source>
        <dbReference type="EMBL" id="QTX14747.1"/>
    </source>
</evidence>
<name>A0A8B0SXR5_KLEPN</name>
<dbReference type="AlphaFoldDB" id="A0A8B0SXR5"/>
<protein>
    <submittedName>
        <fullName evidence="1">IncF plasmid conjugative transfer pilus assembly protein TraF</fullName>
    </submittedName>
</protein>
<dbReference type="InterPro" id="IPR039555">
    <property type="entry name" value="TraF/TrbB"/>
</dbReference>
<organism evidence="1">
    <name type="scientific">Klebsiella pneumoniae</name>
    <dbReference type="NCBI Taxonomy" id="573"/>
    <lineage>
        <taxon>Bacteria</taxon>
        <taxon>Pseudomonadati</taxon>
        <taxon>Pseudomonadota</taxon>
        <taxon>Gammaproteobacteria</taxon>
        <taxon>Enterobacterales</taxon>
        <taxon>Enterobacteriaceae</taxon>
        <taxon>Klebsiella/Raoultella group</taxon>
        <taxon>Klebsiella</taxon>
        <taxon>Klebsiella pneumoniae complex</taxon>
    </lineage>
</organism>
<sequence length="53" mass="6362">MDNPTNENLSRYYTAQRLMLDIATRFSDRTRDYFLNNPMMSEKNDDSQPKLSR</sequence>
<dbReference type="Pfam" id="PF13728">
    <property type="entry name" value="TraF"/>
    <property type="match status" value="1"/>
</dbReference>
<dbReference type="EMBL" id="MN956836">
    <property type="protein sequence ID" value="QTX14747.1"/>
    <property type="molecule type" value="Genomic_DNA"/>
</dbReference>
<proteinExistence type="predicted"/>
<reference evidence="1" key="1">
    <citation type="submission" date="2020-01" db="EMBL/GenBank/DDBJ databases">
        <authorList>
            <person name="Qin S."/>
        </authorList>
    </citation>
    <scope>NUCLEOTIDE SEQUENCE</scope>
    <source>
        <strain evidence="1">CVir17-16-YZ6g</strain>
        <plasmid evidence="1">p17-15-vir-like</plasmid>
    </source>
</reference>
<accession>A0A8B0SXR5</accession>
<keyword evidence="1" id="KW-0614">Plasmid</keyword>
<geneLocation type="plasmid" evidence="1">
    <name>p17-15-vir-like</name>
</geneLocation>